<organism evidence="7 8">
    <name type="scientific">Pigmentiphaga soli</name>
    <dbReference type="NCBI Taxonomy" id="1007095"/>
    <lineage>
        <taxon>Bacteria</taxon>
        <taxon>Pseudomonadati</taxon>
        <taxon>Pseudomonadota</taxon>
        <taxon>Betaproteobacteria</taxon>
        <taxon>Burkholderiales</taxon>
        <taxon>Alcaligenaceae</taxon>
        <taxon>Pigmentiphaga</taxon>
    </lineage>
</organism>
<reference evidence="8" key="1">
    <citation type="journal article" date="2019" name="Int. J. Syst. Evol. Microbiol.">
        <title>The Global Catalogue of Microorganisms (GCM) 10K type strain sequencing project: providing services to taxonomists for standard genome sequencing and annotation.</title>
        <authorList>
            <consortium name="The Broad Institute Genomics Platform"/>
            <consortium name="The Broad Institute Genome Sequencing Center for Infectious Disease"/>
            <person name="Wu L."/>
            <person name="Ma J."/>
        </authorList>
    </citation>
    <scope>NUCLEOTIDE SEQUENCE [LARGE SCALE GENOMIC DNA]</scope>
    <source>
        <strain evidence="8">JCM 17666</strain>
    </source>
</reference>
<accession>A0ABP8GEL2</accession>
<name>A0ABP8GEL2_9BURK</name>
<gene>
    <name evidence="7" type="ORF">GCM10023144_03440</name>
</gene>
<keyword evidence="7" id="KW-0449">Lipoprotein</keyword>
<dbReference type="Proteomes" id="UP001501671">
    <property type="component" value="Unassembled WGS sequence"/>
</dbReference>
<keyword evidence="3" id="KW-0472">Membrane</keyword>
<comment type="caution">
    <text evidence="7">The sequence shown here is derived from an EMBL/GenBank/DDBJ whole genome shotgun (WGS) entry which is preliminary data.</text>
</comment>
<feature type="signal peptide" evidence="5">
    <location>
        <begin position="1"/>
        <end position="23"/>
    </location>
</feature>
<evidence type="ECO:0000256" key="3">
    <source>
        <dbReference type="ARBA" id="ARBA00023136"/>
    </source>
</evidence>
<comment type="subcellular location">
    <subcellularLocation>
        <location evidence="1">Membrane</location>
    </subcellularLocation>
</comment>
<feature type="domain" description="Type II/III secretion system secretin-like" evidence="6">
    <location>
        <begin position="365"/>
        <end position="520"/>
    </location>
</feature>
<keyword evidence="8" id="KW-1185">Reference proteome</keyword>
<dbReference type="PANTHER" id="PTHR30332">
    <property type="entry name" value="PROBABLE GENERAL SECRETION PATHWAY PROTEIN D"/>
    <property type="match status" value="1"/>
</dbReference>
<proteinExistence type="inferred from homology"/>
<evidence type="ECO:0000259" key="6">
    <source>
        <dbReference type="Pfam" id="PF00263"/>
    </source>
</evidence>
<dbReference type="PANTHER" id="PTHR30332:SF24">
    <property type="entry name" value="SECRETIN GSPD-RELATED"/>
    <property type="match status" value="1"/>
</dbReference>
<protein>
    <submittedName>
        <fullName evidence="7">Lipoprotein</fullName>
    </submittedName>
</protein>
<evidence type="ECO:0000313" key="8">
    <source>
        <dbReference type="Proteomes" id="UP001501671"/>
    </source>
</evidence>
<dbReference type="RefSeq" id="WP_345245676.1">
    <property type="nucleotide sequence ID" value="NZ_BAABFO010000001.1"/>
</dbReference>
<dbReference type="Pfam" id="PF00263">
    <property type="entry name" value="Secretin"/>
    <property type="match status" value="1"/>
</dbReference>
<dbReference type="InterPro" id="IPR050810">
    <property type="entry name" value="Bact_Secretion_Sys_Channel"/>
</dbReference>
<evidence type="ECO:0000256" key="2">
    <source>
        <dbReference type="ARBA" id="ARBA00022729"/>
    </source>
</evidence>
<evidence type="ECO:0000313" key="7">
    <source>
        <dbReference type="EMBL" id="GAA4322970.1"/>
    </source>
</evidence>
<comment type="similarity">
    <text evidence="4">Belongs to the bacterial secretin family.</text>
</comment>
<keyword evidence="2 5" id="KW-0732">Signal</keyword>
<evidence type="ECO:0000256" key="1">
    <source>
        <dbReference type="ARBA" id="ARBA00004370"/>
    </source>
</evidence>
<feature type="chain" id="PRO_5047398231" evidence="5">
    <location>
        <begin position="24"/>
        <end position="526"/>
    </location>
</feature>
<dbReference type="EMBL" id="BAABFO010000001">
    <property type="protein sequence ID" value="GAA4322970.1"/>
    <property type="molecule type" value="Genomic_DNA"/>
</dbReference>
<evidence type="ECO:0000256" key="4">
    <source>
        <dbReference type="RuleBase" id="RU004003"/>
    </source>
</evidence>
<sequence length="526" mass="55830">MRTRIFRLAAAACCLAPAGCSHVDLLSRIDLGAAATSRQVDRHRDAFAGALGDAARRAAEQDVDRPWLAGAPEPLAREVTLPEALRAPMETALMFPGGRVDLPTLAERITLATGIQVRVRPEALMPLEQFAPRLAQTAPAAPAALTELPAGSHPLPRMLDLVANRLGVYWKYEDGAIQIFRTDTRVFNVRALALKSSAAASLGRTGNASGGAFESTSATRIEAAGGDPVAAVKAKLEPFMTRAGVVAINTDASGLAVVTDTPDALDRIGAFLERENRALTRRVRLLFEEIELVSKNNNEQGIDWNLVYARSRAAARLAAPATLASDAATAVALSPGSGPFEGSSLIVNALSEIGTVVRRTSVPLQTLNRRPVTHAVRTTFTYIDQVQVTTVASSAGTSTAPSVTQKEETVGTFLTVIPDAQEDGQILLSIAYDNTVAQPLKTLVFGTGGNQVQLQQKTVDGMGTVQQVELRPGQPVVISGFERAQDQYDKRRIDENLPLLFGGSGKASSSRSTTLVIVTAQLEEGL</sequence>
<dbReference type="InterPro" id="IPR004846">
    <property type="entry name" value="T2SS/T3SS_dom"/>
</dbReference>
<evidence type="ECO:0000256" key="5">
    <source>
        <dbReference type="SAM" id="SignalP"/>
    </source>
</evidence>